<dbReference type="Gene3D" id="3.10.20.30">
    <property type="match status" value="1"/>
</dbReference>
<evidence type="ECO:0000259" key="2">
    <source>
        <dbReference type="PROSITE" id="PS51384"/>
    </source>
</evidence>
<dbReference type="GO" id="GO:0016491">
    <property type="term" value="F:oxidoreductase activity"/>
    <property type="evidence" value="ECO:0007669"/>
    <property type="project" value="InterPro"/>
</dbReference>
<dbReference type="InterPro" id="IPR011037">
    <property type="entry name" value="Pyrv_Knase-like_insert_dom_sf"/>
</dbReference>
<dbReference type="GO" id="GO:0030151">
    <property type="term" value="F:molybdenum ion binding"/>
    <property type="evidence" value="ECO:0007669"/>
    <property type="project" value="InterPro"/>
</dbReference>
<dbReference type="PANTHER" id="PTHR30212">
    <property type="entry name" value="PROTEIN YIIM"/>
    <property type="match status" value="1"/>
</dbReference>
<dbReference type="Gene3D" id="2.40.30.10">
    <property type="entry name" value="Translation factors"/>
    <property type="match status" value="1"/>
</dbReference>
<name>A0A367WJB9_9PROT</name>
<dbReference type="EMBL" id="JPWI01000020">
    <property type="protein sequence ID" value="RCK41524.1"/>
    <property type="molecule type" value="Genomic_DNA"/>
</dbReference>
<dbReference type="SUPFAM" id="SSF63380">
    <property type="entry name" value="Riboflavin synthase domain-like"/>
    <property type="match status" value="1"/>
</dbReference>
<dbReference type="PROSITE" id="PS51340">
    <property type="entry name" value="MOSC"/>
    <property type="match status" value="1"/>
</dbReference>
<feature type="domain" description="MOSC" evidence="1">
    <location>
        <begin position="30"/>
        <end position="167"/>
    </location>
</feature>
<dbReference type="SUPFAM" id="SSF54292">
    <property type="entry name" value="2Fe-2S ferredoxin-like"/>
    <property type="match status" value="1"/>
</dbReference>
<dbReference type="Proteomes" id="UP000252255">
    <property type="component" value="Unassembled WGS sequence"/>
</dbReference>
<dbReference type="InterPro" id="IPR005302">
    <property type="entry name" value="MoCF_Sase_C"/>
</dbReference>
<dbReference type="Pfam" id="PF00175">
    <property type="entry name" value="NAD_binding_1"/>
    <property type="match status" value="1"/>
</dbReference>
<comment type="caution">
    <text evidence="3">The sequence shown here is derived from an EMBL/GenBank/DDBJ whole genome shotgun (WGS) entry which is preliminary data.</text>
</comment>
<dbReference type="PROSITE" id="PS51384">
    <property type="entry name" value="FAD_FR"/>
    <property type="match status" value="1"/>
</dbReference>
<dbReference type="InterPro" id="IPR012675">
    <property type="entry name" value="Beta-grasp_dom_sf"/>
</dbReference>
<dbReference type="Gene3D" id="3.40.50.80">
    <property type="entry name" value="Nucleotide-binding domain of ferredoxin-NADP reductase (FNR) module"/>
    <property type="match status" value="1"/>
</dbReference>
<dbReference type="RefSeq" id="WP_114100039.1">
    <property type="nucleotide sequence ID" value="NZ_JPWI01000020.1"/>
</dbReference>
<dbReference type="Gene3D" id="2.40.33.20">
    <property type="entry name" value="PK beta-barrel domain-like"/>
    <property type="match status" value="1"/>
</dbReference>
<dbReference type="CDD" id="cd00207">
    <property type="entry name" value="fer2"/>
    <property type="match status" value="1"/>
</dbReference>
<dbReference type="OrthoDB" id="9806195at2"/>
<dbReference type="InterPro" id="IPR017938">
    <property type="entry name" value="Riboflavin_synthase-like_b-brl"/>
</dbReference>
<gene>
    <name evidence="3" type="ORF">TH30_21575</name>
</gene>
<dbReference type="GO" id="GO:0051536">
    <property type="term" value="F:iron-sulfur cluster binding"/>
    <property type="evidence" value="ECO:0007669"/>
    <property type="project" value="InterPro"/>
</dbReference>
<sequence>MATNGQALDLYVGHSKPVEIDGRPEVTAFVRTGHVSSIELDLSGIVGNELGTARRLGKINHAIYLFHADHYRHYEDVLKRPINPGQFAENVTYTGPDENSLRIGDHIRIGTALVELTIPRIPCYKMAHFLQTEAGFPSLFSASGRTGIYARVIEAGVIKPGDSLTVTKSDPRNALISELNMVLTGPAPAADLLARVTSSPALFDALRLQINERMTMLGLDNEPRAQTVKILECKQECDDVISVAFRMPCPSGQPPKPGQFVTFGIEDEDGNRHFRCYSLIEAPFTPDTDNNDDSPVWRIAVKRRPVDESTFSVSNWIHDRVGMDTTCFVFPPAGDFTLPDNMTSGISFIAGGIGITPILAQLRELARQQFDGPVTLIYVVPDSNHIPFRDDVIALGESLAQFDLRLYLTRQENLPVDAPGTWQSGYPDLVRHISSQDETSHLFVCGPAPMIEAVRTIHTTLDRLTSHLHFELFASDSPALPPRVGIKQAKITIASTGYQGIWNQKDGSLLNWIESHTELRPPAACRSGLCRTCRADLRRGEVAYPPNVSPPPTSSILLCCAHPASDLEIDLS</sequence>
<feature type="domain" description="FAD-binding FR-type" evidence="2">
    <location>
        <begin position="223"/>
        <end position="339"/>
    </location>
</feature>
<evidence type="ECO:0000259" key="1">
    <source>
        <dbReference type="PROSITE" id="PS51340"/>
    </source>
</evidence>
<dbReference type="SUPFAM" id="SSF50800">
    <property type="entry name" value="PK beta-barrel domain-like"/>
    <property type="match status" value="1"/>
</dbReference>
<dbReference type="InterPro" id="IPR036010">
    <property type="entry name" value="2Fe-2S_ferredoxin-like_sf"/>
</dbReference>
<accession>A0A367WJB9</accession>
<proteinExistence type="predicted"/>
<protein>
    <recommendedName>
        <fullName evidence="5">Sulfurase</fullName>
    </recommendedName>
</protein>
<dbReference type="AlphaFoldDB" id="A0A367WJB9"/>
<evidence type="ECO:0000313" key="3">
    <source>
        <dbReference type="EMBL" id="RCK41524.1"/>
    </source>
</evidence>
<evidence type="ECO:0000313" key="4">
    <source>
        <dbReference type="Proteomes" id="UP000252255"/>
    </source>
</evidence>
<reference evidence="3 4" key="1">
    <citation type="submission" date="2014-07" db="EMBL/GenBank/DDBJ databases">
        <title>Draft genome sequence of Thalassospira profundimaris PR54-5.</title>
        <authorList>
            <person name="Lai Q."/>
            <person name="Shao Z."/>
        </authorList>
    </citation>
    <scope>NUCLEOTIDE SEQUENCE [LARGE SCALE GENOMIC DNA]</scope>
    <source>
        <strain evidence="3 4">PR54-5</strain>
    </source>
</reference>
<dbReference type="Pfam" id="PF00111">
    <property type="entry name" value="Fer2"/>
    <property type="match status" value="1"/>
</dbReference>
<dbReference type="SUPFAM" id="SSF52343">
    <property type="entry name" value="Ferredoxin reductase-like, C-terminal NADP-linked domain"/>
    <property type="match status" value="1"/>
</dbReference>
<dbReference type="InterPro" id="IPR001041">
    <property type="entry name" value="2Fe-2S_ferredoxin-type"/>
</dbReference>
<dbReference type="InterPro" id="IPR017927">
    <property type="entry name" value="FAD-bd_FR_type"/>
</dbReference>
<organism evidence="3 4">
    <name type="scientific">Thalassospira profundimaris</name>
    <dbReference type="NCBI Taxonomy" id="502049"/>
    <lineage>
        <taxon>Bacteria</taxon>
        <taxon>Pseudomonadati</taxon>
        <taxon>Pseudomonadota</taxon>
        <taxon>Alphaproteobacteria</taxon>
        <taxon>Rhodospirillales</taxon>
        <taxon>Thalassospiraceae</taxon>
        <taxon>Thalassospira</taxon>
    </lineage>
</organism>
<dbReference type="GO" id="GO:0030170">
    <property type="term" value="F:pyridoxal phosphate binding"/>
    <property type="evidence" value="ECO:0007669"/>
    <property type="project" value="InterPro"/>
</dbReference>
<dbReference type="InterPro" id="IPR001433">
    <property type="entry name" value="OxRdtase_FAD/NAD-bd"/>
</dbReference>
<evidence type="ECO:0008006" key="5">
    <source>
        <dbReference type="Google" id="ProtNLM"/>
    </source>
</evidence>
<dbReference type="InterPro" id="IPR052353">
    <property type="entry name" value="Benzoxazolinone_Detox_Enz"/>
</dbReference>
<dbReference type="InterPro" id="IPR039261">
    <property type="entry name" value="FNR_nucleotide-bd"/>
</dbReference>
<dbReference type="PANTHER" id="PTHR30212:SF2">
    <property type="entry name" value="PROTEIN YIIM"/>
    <property type="match status" value="1"/>
</dbReference>
<dbReference type="Pfam" id="PF03473">
    <property type="entry name" value="MOSC"/>
    <property type="match status" value="1"/>
</dbReference>